<dbReference type="Gene3D" id="3.40.50.720">
    <property type="entry name" value="NAD(P)-binding Rossmann-like Domain"/>
    <property type="match status" value="2"/>
</dbReference>
<evidence type="ECO:0000313" key="6">
    <source>
        <dbReference type="EMBL" id="RPD54202.1"/>
    </source>
</evidence>
<dbReference type="PANTHER" id="PTHR43544:SF7">
    <property type="entry name" value="NADB-LER2"/>
    <property type="match status" value="1"/>
</dbReference>
<keyword evidence="7" id="KW-1185">Reference proteome</keyword>
<organism evidence="6 7">
    <name type="scientific">Lentinus tigrinus ALCF2SS1-6</name>
    <dbReference type="NCBI Taxonomy" id="1328759"/>
    <lineage>
        <taxon>Eukaryota</taxon>
        <taxon>Fungi</taxon>
        <taxon>Dikarya</taxon>
        <taxon>Basidiomycota</taxon>
        <taxon>Agaricomycotina</taxon>
        <taxon>Agaricomycetes</taxon>
        <taxon>Polyporales</taxon>
        <taxon>Polyporaceae</taxon>
        <taxon>Lentinus</taxon>
    </lineage>
</organism>
<comment type="similarity">
    <text evidence="1 4">Belongs to the short-chain dehydrogenases/reductases (SDR) family.</text>
</comment>
<keyword evidence="2" id="KW-0521">NADP</keyword>
<evidence type="ECO:0000256" key="1">
    <source>
        <dbReference type="ARBA" id="ARBA00006484"/>
    </source>
</evidence>
<evidence type="ECO:0000256" key="4">
    <source>
        <dbReference type="RuleBase" id="RU000363"/>
    </source>
</evidence>
<sequence length="255" mass="27797">MATQGYSWFITGASRGIGFEMKKQLLESPASHTVVADFNAKERLHIVQMDVTDPTSIQSGADEATKIVRDLGIDYLINNAGVVRNLSIFHAPLGRKFNVNSADSDVWCWARTWDGSTPRSTWMQTPCSGYSRRTSSGPRSSQTRSFLPFLEKGRKKTIVNISSLMGSISSDVGAPHASYGIAKAGLNMLTYKMAKERSDITTISMCPGWLQTDLGGKNADHPVSVGVTGILKTVGALKPEDSGKFLNTKGEQYPW</sequence>
<dbReference type="GO" id="GO:0016491">
    <property type="term" value="F:oxidoreductase activity"/>
    <property type="evidence" value="ECO:0007669"/>
    <property type="project" value="UniProtKB-KW"/>
</dbReference>
<dbReference type="Proteomes" id="UP000313359">
    <property type="component" value="Unassembled WGS sequence"/>
</dbReference>
<dbReference type="SUPFAM" id="SSF51735">
    <property type="entry name" value="NAD(P)-binding Rossmann-fold domains"/>
    <property type="match status" value="2"/>
</dbReference>
<dbReference type="InterPro" id="IPR002347">
    <property type="entry name" value="SDR_fam"/>
</dbReference>
<feature type="region of interest" description="Disordered" evidence="5">
    <location>
        <begin position="124"/>
        <end position="144"/>
    </location>
</feature>
<proteinExistence type="inferred from homology"/>
<evidence type="ECO:0000313" key="7">
    <source>
        <dbReference type="Proteomes" id="UP000313359"/>
    </source>
</evidence>
<evidence type="ECO:0000256" key="2">
    <source>
        <dbReference type="ARBA" id="ARBA00022857"/>
    </source>
</evidence>
<dbReference type="EMBL" id="ML122309">
    <property type="protein sequence ID" value="RPD54202.1"/>
    <property type="molecule type" value="Genomic_DNA"/>
</dbReference>
<dbReference type="Pfam" id="PF00106">
    <property type="entry name" value="adh_short"/>
    <property type="match status" value="2"/>
</dbReference>
<dbReference type="AlphaFoldDB" id="A0A5C2RRD2"/>
<reference evidence="6" key="1">
    <citation type="journal article" date="2018" name="Genome Biol. Evol.">
        <title>Genomics and development of Lentinus tigrinus, a white-rot wood-decaying mushroom with dimorphic fruiting bodies.</title>
        <authorList>
            <person name="Wu B."/>
            <person name="Xu Z."/>
            <person name="Knudson A."/>
            <person name="Carlson A."/>
            <person name="Chen N."/>
            <person name="Kovaka S."/>
            <person name="LaButti K."/>
            <person name="Lipzen A."/>
            <person name="Pennachio C."/>
            <person name="Riley R."/>
            <person name="Schakwitz W."/>
            <person name="Umezawa K."/>
            <person name="Ohm R.A."/>
            <person name="Grigoriev I.V."/>
            <person name="Nagy L.G."/>
            <person name="Gibbons J."/>
            <person name="Hibbett D."/>
        </authorList>
    </citation>
    <scope>NUCLEOTIDE SEQUENCE [LARGE SCALE GENOMIC DNA]</scope>
    <source>
        <strain evidence="6">ALCF2SS1-6</strain>
    </source>
</reference>
<protein>
    <submittedName>
        <fullName evidence="6">NAD(P)-binding protein</fullName>
    </submittedName>
</protein>
<dbReference type="GO" id="GO:0005737">
    <property type="term" value="C:cytoplasm"/>
    <property type="evidence" value="ECO:0007669"/>
    <property type="project" value="TreeGrafter"/>
</dbReference>
<dbReference type="InterPro" id="IPR036291">
    <property type="entry name" value="NAD(P)-bd_dom_sf"/>
</dbReference>
<evidence type="ECO:0000256" key="3">
    <source>
        <dbReference type="ARBA" id="ARBA00023002"/>
    </source>
</evidence>
<dbReference type="PANTHER" id="PTHR43544">
    <property type="entry name" value="SHORT-CHAIN DEHYDROGENASE/REDUCTASE"/>
    <property type="match status" value="1"/>
</dbReference>
<dbReference type="PRINTS" id="PR00081">
    <property type="entry name" value="GDHRDH"/>
</dbReference>
<dbReference type="OrthoDB" id="7289984at2759"/>
<dbReference type="PRINTS" id="PR00080">
    <property type="entry name" value="SDRFAMILY"/>
</dbReference>
<dbReference type="InterPro" id="IPR051468">
    <property type="entry name" value="Fungal_SecMetab_SDRs"/>
</dbReference>
<accession>A0A5C2RRD2</accession>
<keyword evidence="3" id="KW-0560">Oxidoreductase</keyword>
<gene>
    <name evidence="6" type="ORF">L227DRAFT_657780</name>
</gene>
<name>A0A5C2RRD2_9APHY</name>
<evidence type="ECO:0000256" key="5">
    <source>
        <dbReference type="SAM" id="MobiDB-lite"/>
    </source>
</evidence>